<feature type="region of interest" description="Disordered" evidence="1">
    <location>
        <begin position="31"/>
        <end position="62"/>
    </location>
</feature>
<dbReference type="Proteomes" id="UP000294593">
    <property type="component" value="Unassembled WGS sequence"/>
</dbReference>
<keyword evidence="4" id="KW-1185">Reference proteome</keyword>
<comment type="caution">
    <text evidence="3">The sequence shown here is derived from an EMBL/GenBank/DDBJ whole genome shotgun (WGS) entry which is preliminary data.</text>
</comment>
<name>A0A4R6RAG3_9BURK</name>
<dbReference type="EMBL" id="SNXW01000005">
    <property type="protein sequence ID" value="TDP83009.1"/>
    <property type="molecule type" value="Genomic_DNA"/>
</dbReference>
<accession>A0A4R6RAG3</accession>
<keyword evidence="2" id="KW-0812">Transmembrane</keyword>
<feature type="transmembrane region" description="Helical" evidence="2">
    <location>
        <begin position="6"/>
        <end position="24"/>
    </location>
</feature>
<evidence type="ECO:0000313" key="4">
    <source>
        <dbReference type="Proteomes" id="UP000294593"/>
    </source>
</evidence>
<organism evidence="3 4">
    <name type="scientific">Aquabacterium commune</name>
    <dbReference type="NCBI Taxonomy" id="70586"/>
    <lineage>
        <taxon>Bacteria</taxon>
        <taxon>Pseudomonadati</taxon>
        <taxon>Pseudomonadota</taxon>
        <taxon>Betaproteobacteria</taxon>
        <taxon>Burkholderiales</taxon>
        <taxon>Aquabacterium</taxon>
    </lineage>
</organism>
<dbReference type="RefSeq" id="WP_133609040.1">
    <property type="nucleotide sequence ID" value="NZ_SNXW01000005.1"/>
</dbReference>
<evidence type="ECO:0000256" key="2">
    <source>
        <dbReference type="SAM" id="Phobius"/>
    </source>
</evidence>
<feature type="compositionally biased region" description="Basic and acidic residues" evidence="1">
    <location>
        <begin position="50"/>
        <end position="62"/>
    </location>
</feature>
<sequence>MSLIVLEAVGALALFVFLIWWTMFSGRQRGERHEDADVADAPDALPPSDHPSERGGSRNEPG</sequence>
<proteinExistence type="predicted"/>
<keyword evidence="2" id="KW-1133">Transmembrane helix</keyword>
<protein>
    <submittedName>
        <fullName evidence="3">Uncharacterized protein</fullName>
    </submittedName>
</protein>
<evidence type="ECO:0000313" key="3">
    <source>
        <dbReference type="EMBL" id="TDP83009.1"/>
    </source>
</evidence>
<gene>
    <name evidence="3" type="ORF">EV672_105196</name>
</gene>
<reference evidence="3 4" key="1">
    <citation type="submission" date="2019-03" db="EMBL/GenBank/DDBJ databases">
        <title>Genomic Encyclopedia of Type Strains, Phase IV (KMG-IV): sequencing the most valuable type-strain genomes for metagenomic binning, comparative biology and taxonomic classification.</title>
        <authorList>
            <person name="Goeker M."/>
        </authorList>
    </citation>
    <scope>NUCLEOTIDE SEQUENCE [LARGE SCALE GENOMIC DNA]</scope>
    <source>
        <strain evidence="3 4">DSM 11901</strain>
    </source>
</reference>
<evidence type="ECO:0000256" key="1">
    <source>
        <dbReference type="SAM" id="MobiDB-lite"/>
    </source>
</evidence>
<keyword evidence="2" id="KW-0472">Membrane</keyword>
<dbReference type="AlphaFoldDB" id="A0A4R6RAG3"/>